<dbReference type="OrthoDB" id="43654at2759"/>
<accession>E5AFM0</accession>
<protein>
    <recommendedName>
        <fullName evidence="2">Asl1-like glycosyl hydrolase catalytic domain-containing protein</fullName>
    </recommendedName>
</protein>
<keyword evidence="4" id="KW-1185">Reference proteome</keyword>
<feature type="compositionally biased region" description="Basic residues" evidence="1">
    <location>
        <begin position="24"/>
        <end position="34"/>
    </location>
</feature>
<dbReference type="SUPFAM" id="SSF51445">
    <property type="entry name" value="(Trans)glycosidases"/>
    <property type="match status" value="1"/>
</dbReference>
<feature type="compositionally biased region" description="Low complexity" evidence="1">
    <location>
        <begin position="477"/>
        <end position="486"/>
    </location>
</feature>
<dbReference type="HOGENOM" id="CLU_347165_0_0_1"/>
<reference evidence="4" key="1">
    <citation type="journal article" date="2011" name="Nat. Commun.">
        <title>Effector diversification within compartments of the Leptosphaeria maculans genome affected by Repeat-Induced Point mutations.</title>
        <authorList>
            <person name="Rouxel T."/>
            <person name="Grandaubert J."/>
            <person name="Hane J.K."/>
            <person name="Hoede C."/>
            <person name="van de Wouw A.P."/>
            <person name="Couloux A."/>
            <person name="Dominguez V."/>
            <person name="Anthouard V."/>
            <person name="Bally P."/>
            <person name="Bourras S."/>
            <person name="Cozijnsen A.J."/>
            <person name="Ciuffetti L.M."/>
            <person name="Degrave A."/>
            <person name="Dilmaghani A."/>
            <person name="Duret L."/>
            <person name="Fudal I."/>
            <person name="Goodwin S.B."/>
            <person name="Gout L."/>
            <person name="Glaser N."/>
            <person name="Linglin J."/>
            <person name="Kema G.H.J."/>
            <person name="Lapalu N."/>
            <person name="Lawrence C.B."/>
            <person name="May K."/>
            <person name="Meyer M."/>
            <person name="Ollivier B."/>
            <person name="Poulain J."/>
            <person name="Schoch C.L."/>
            <person name="Simon A."/>
            <person name="Spatafora J.W."/>
            <person name="Stachowiak A."/>
            <person name="Turgeon B.G."/>
            <person name="Tyler B.M."/>
            <person name="Vincent D."/>
            <person name="Weissenbach J."/>
            <person name="Amselem J."/>
            <person name="Quesneville H."/>
            <person name="Oliver R.P."/>
            <person name="Wincker P."/>
            <person name="Balesdent M.-H."/>
            <person name="Howlett B.J."/>
        </authorList>
    </citation>
    <scope>NUCLEOTIDE SEQUENCE [LARGE SCALE GENOMIC DNA]</scope>
    <source>
        <strain evidence="4">JN3 / isolate v23.1.3 / race Av1-4-5-6-7-8</strain>
    </source>
</reference>
<dbReference type="PANTHER" id="PTHR34154">
    <property type="entry name" value="ALKALI-SENSITIVE LINKAGE PROTEIN 1"/>
    <property type="match status" value="1"/>
</dbReference>
<dbReference type="GeneID" id="13286226"/>
<dbReference type="Gene3D" id="3.20.20.80">
    <property type="entry name" value="Glycosidases"/>
    <property type="match status" value="1"/>
</dbReference>
<feature type="region of interest" description="Disordered" evidence="1">
    <location>
        <begin position="477"/>
        <end position="577"/>
    </location>
</feature>
<dbReference type="InterPro" id="IPR053183">
    <property type="entry name" value="ASL1"/>
</dbReference>
<dbReference type="GO" id="GO:0071966">
    <property type="term" value="P:fungal-type cell wall polysaccharide metabolic process"/>
    <property type="evidence" value="ECO:0007669"/>
    <property type="project" value="TreeGrafter"/>
</dbReference>
<dbReference type="Proteomes" id="UP000002668">
    <property type="component" value="Genome"/>
</dbReference>
<feature type="compositionally biased region" description="Polar residues" evidence="1">
    <location>
        <begin position="312"/>
        <end position="330"/>
    </location>
</feature>
<feature type="region of interest" description="Disordered" evidence="1">
    <location>
        <begin position="1"/>
        <end position="41"/>
    </location>
</feature>
<feature type="compositionally biased region" description="Low complexity" evidence="1">
    <location>
        <begin position="510"/>
        <end position="522"/>
    </location>
</feature>
<dbReference type="EMBL" id="FP929139">
    <property type="protein sequence ID" value="CBY02009.1"/>
    <property type="molecule type" value="Genomic_DNA"/>
</dbReference>
<proteinExistence type="predicted"/>
<evidence type="ECO:0000313" key="4">
    <source>
        <dbReference type="Proteomes" id="UP000002668"/>
    </source>
</evidence>
<dbReference type="AlphaFoldDB" id="E5AFM0"/>
<evidence type="ECO:0000259" key="2">
    <source>
        <dbReference type="Pfam" id="PF11790"/>
    </source>
</evidence>
<dbReference type="GO" id="GO:0009277">
    <property type="term" value="C:fungal-type cell wall"/>
    <property type="evidence" value="ECO:0007669"/>
    <property type="project" value="TreeGrafter"/>
</dbReference>
<organism evidence="3 4">
    <name type="scientific">Leptosphaeria maculans (strain JN3 / isolate v23.1.3 / race Av1-4-5-6-7-8)</name>
    <name type="common">Blackleg fungus</name>
    <name type="synonym">Phoma lingam</name>
    <dbReference type="NCBI Taxonomy" id="985895"/>
    <lineage>
        <taxon>Eukaryota</taxon>
        <taxon>Fungi</taxon>
        <taxon>Dikarya</taxon>
        <taxon>Ascomycota</taxon>
        <taxon>Pezizomycotina</taxon>
        <taxon>Dothideomycetes</taxon>
        <taxon>Pleosporomycetidae</taxon>
        <taxon>Pleosporales</taxon>
        <taxon>Pleosporineae</taxon>
        <taxon>Leptosphaeriaceae</taxon>
        <taxon>Plenodomus</taxon>
        <taxon>Plenodomus lingam/Leptosphaeria maculans species complex</taxon>
    </lineage>
</organism>
<feature type="compositionally biased region" description="Low complexity" evidence="1">
    <location>
        <begin position="552"/>
        <end position="561"/>
    </location>
</feature>
<evidence type="ECO:0000313" key="3">
    <source>
        <dbReference type="EMBL" id="CBY02009.1"/>
    </source>
</evidence>
<dbReference type="PANTHER" id="PTHR34154:SF13">
    <property type="entry name" value="ASL1-LIKE GLYCOSYL HYDROLASE CATALYTIC DOMAIN-CONTAINING PROTEIN"/>
    <property type="match status" value="1"/>
</dbReference>
<dbReference type="VEuPathDB" id="FungiDB:LEMA_P007960.1"/>
<dbReference type="InterPro" id="IPR024655">
    <property type="entry name" value="Asl1_glyco_hydro_catalytic"/>
</dbReference>
<gene>
    <name evidence="3" type="ORF">LEMA_P007960.1</name>
</gene>
<name>E5AFM0_LEPMJ</name>
<dbReference type="Pfam" id="PF11790">
    <property type="entry name" value="Glyco_hydro_cc"/>
    <property type="match status" value="1"/>
</dbReference>
<feature type="domain" description="Asl1-like glycosyl hydrolase catalytic" evidence="2">
    <location>
        <begin position="581"/>
        <end position="811"/>
    </location>
</feature>
<feature type="region of interest" description="Disordered" evidence="1">
    <location>
        <begin position="312"/>
        <end position="331"/>
    </location>
</feature>
<dbReference type="STRING" id="985895.E5AFM0"/>
<sequence length="813" mass="87920">MRKSCSAQVGRPKKERGDNSGAQNRRRPPRRRSKGLQNGVARRTSISTWRDDVCDLVYCARSPRLSLCRASNTYPAQLPRLELRFAYCKSHSARMRATHQRTFDAVAQAVCLRKCYARRRRHGVAGQFSIRRSFGSSSALLDIFCALSAKLPIKAGNRCVVRPETRTEHPPPPTWNQALLGDEQSAKVNPTSKIWKIDSKKWDGTCGQEQLIRETERERLGQPPKDCQAFLAFSFAAERRRGVPLVHNGRLFQVLSAGPPPTLDGALLLFSTFPDSCAVVAVHFHFGVVALLSLTPGLCRLPLSLPIYRNNSYERSGSRNPSTTETAYSSSRRRIDQSGLYNHIMSYTIKLSLLALVSTAAAVPHFGANPHAKFHGAKAARGHVKPYPANGWSGASNNTAVMPNPTASYPDDKTTTIDETTTSTQTLYTTVYVKPSTPAVAVASVSSDQCGPATVTVTAKEKVTITVIGGGAGYTPAPQSSAAPVPSQSPVPSKPDNEHVASSKPPADYPAATPEATTSSPAPDYPAKTPEAAQTTSSMSEYAVPSHPPNKPVVSSSSATPSPSPSPSPPSGNGYTGHKRGLAYNAAHLCKTLAGKFGFGYNWGQVEKDDIGTQFIPMMHKPSDSSVEEWLGNVDKAVKKGTTAVMGFNECDHAEQCNMSPEVACASWKQYMNPVKSAHADITIIGPSVTNSGQPNMGLTWLSRFHDCCPEAIVDATNIHFYDIYEEGLTLERFKAQVKKANEIYGKPVWVTEFGLNPGSASSEQATIFLKGAMEYLDGAIYVQGYSWFKVGEGENQLNTNGGLSPLGEAYAS</sequence>
<dbReference type="InterPro" id="IPR017853">
    <property type="entry name" value="GH"/>
</dbReference>
<dbReference type="eggNOG" id="ENOG502RXK9">
    <property type="taxonomic scope" value="Eukaryota"/>
</dbReference>
<dbReference type="InParanoid" id="E5AFM0"/>
<dbReference type="CAZy" id="GH128">
    <property type="family name" value="Glycoside Hydrolase Family 128"/>
</dbReference>
<evidence type="ECO:0000256" key="1">
    <source>
        <dbReference type="SAM" id="MobiDB-lite"/>
    </source>
</evidence>